<organism evidence="1 2">
    <name type="scientific">Colocasia esculenta</name>
    <name type="common">Wild taro</name>
    <name type="synonym">Arum esculentum</name>
    <dbReference type="NCBI Taxonomy" id="4460"/>
    <lineage>
        <taxon>Eukaryota</taxon>
        <taxon>Viridiplantae</taxon>
        <taxon>Streptophyta</taxon>
        <taxon>Embryophyta</taxon>
        <taxon>Tracheophyta</taxon>
        <taxon>Spermatophyta</taxon>
        <taxon>Magnoliopsida</taxon>
        <taxon>Liliopsida</taxon>
        <taxon>Araceae</taxon>
        <taxon>Aroideae</taxon>
        <taxon>Colocasieae</taxon>
        <taxon>Colocasia</taxon>
    </lineage>
</organism>
<proteinExistence type="predicted"/>
<reference evidence="1" key="1">
    <citation type="submission" date="2017-07" db="EMBL/GenBank/DDBJ databases">
        <title>Taro Niue Genome Assembly and Annotation.</title>
        <authorList>
            <person name="Atibalentja N."/>
            <person name="Keating K."/>
            <person name="Fields C.J."/>
        </authorList>
    </citation>
    <scope>NUCLEOTIDE SEQUENCE</scope>
    <source>
        <strain evidence="1">Niue_2</strain>
        <tissue evidence="1">Leaf</tissue>
    </source>
</reference>
<dbReference type="Proteomes" id="UP000652761">
    <property type="component" value="Unassembled WGS sequence"/>
</dbReference>
<accession>A0A843TS68</accession>
<comment type="caution">
    <text evidence="1">The sequence shown here is derived from an EMBL/GenBank/DDBJ whole genome shotgun (WGS) entry which is preliminary data.</text>
</comment>
<dbReference type="EMBL" id="NMUH01000186">
    <property type="protein sequence ID" value="MQL73971.1"/>
    <property type="molecule type" value="Genomic_DNA"/>
</dbReference>
<gene>
    <name evidence="1" type="ORF">Taro_006338</name>
</gene>
<sequence>MDLEISISFNFERGGLKSRGAFTWRMGDPESQERKIFQARAGADRRSGPFSMGSAFYRGRHPLHGWGGDPLTDGTSIG</sequence>
<dbReference type="AlphaFoldDB" id="A0A843TS68"/>
<evidence type="ECO:0000313" key="2">
    <source>
        <dbReference type="Proteomes" id="UP000652761"/>
    </source>
</evidence>
<protein>
    <submittedName>
        <fullName evidence="1">Uncharacterized protein</fullName>
    </submittedName>
</protein>
<name>A0A843TS68_COLES</name>
<keyword evidence="2" id="KW-1185">Reference proteome</keyword>
<evidence type="ECO:0000313" key="1">
    <source>
        <dbReference type="EMBL" id="MQL73971.1"/>
    </source>
</evidence>